<gene>
    <name evidence="2" type="ORF">CNBG_1851</name>
</gene>
<feature type="region of interest" description="Disordered" evidence="1">
    <location>
        <begin position="87"/>
        <end position="106"/>
    </location>
</feature>
<dbReference type="RefSeq" id="XP_062881920.1">
    <property type="nucleotide sequence ID" value="XM_063025965.1"/>
</dbReference>
<dbReference type="VEuPathDB" id="FungiDB:CNBG_1851"/>
<reference evidence="2 3" key="2">
    <citation type="journal article" date="2018" name="Proc. Natl. Acad. Sci.">
        <title>RNAi is a critical determinant of centromere evolution in closely related fungi.</title>
        <authorList>
            <person name="Yadav V."/>
            <person name="Sun S."/>
            <person name="Billmyre R.B."/>
            <person name="Thimmappa B.C."/>
            <person name="Shea T."/>
            <person name="Lintner R."/>
            <person name="Bakkeren G."/>
            <person name="Cuomo C.A."/>
            <person name="Heitman J."/>
            <person name="Sanyal K."/>
        </authorList>
    </citation>
    <scope>NUCLEOTIDE SEQUENCE [LARGE SCALE GENOMIC DNA]</scope>
    <source>
        <strain evidence="2 3">R265</strain>
    </source>
</reference>
<reference evidence="2 3" key="1">
    <citation type="journal article" date="2011" name="MBio">
        <title>Genome variation in Cryptococcus gattii, an emerging pathogen of immunocompetent hosts.</title>
        <authorList>
            <person name="D'Souza C.A."/>
            <person name="Kronstad J.W."/>
            <person name="Taylor G."/>
            <person name="Warren R."/>
            <person name="Yuen M."/>
            <person name="Hu G."/>
            <person name="Jung W.H."/>
            <person name="Sham A."/>
            <person name="Kidd S.E."/>
            <person name="Tangen K."/>
            <person name="Lee N."/>
            <person name="Zeilmaker T."/>
            <person name="Sawkins J."/>
            <person name="McVicker G."/>
            <person name="Shah S."/>
            <person name="Gnerre S."/>
            <person name="Griggs A."/>
            <person name="Zeng Q."/>
            <person name="Bartlett K."/>
            <person name="Li W."/>
            <person name="Wang X."/>
            <person name="Heitman J."/>
            <person name="Stajich J.E."/>
            <person name="Fraser J.A."/>
            <person name="Meyer W."/>
            <person name="Carter D."/>
            <person name="Schein J."/>
            <person name="Krzywinski M."/>
            <person name="Kwon-Chung K.J."/>
            <person name="Varma A."/>
            <person name="Wang J."/>
            <person name="Brunham R."/>
            <person name="Fyfe M."/>
            <person name="Ouellette B.F."/>
            <person name="Siddiqui A."/>
            <person name="Marra M."/>
            <person name="Jones S."/>
            <person name="Holt R."/>
            <person name="Birren B.W."/>
            <person name="Galagan J.E."/>
            <person name="Cuomo C.A."/>
        </authorList>
    </citation>
    <scope>NUCLEOTIDE SEQUENCE [LARGE SCALE GENOMIC DNA]</scope>
    <source>
        <strain evidence="2 3">R265</strain>
    </source>
</reference>
<keyword evidence="3" id="KW-1185">Reference proteome</keyword>
<organism evidence="2 3">
    <name type="scientific">Cryptococcus deuterogattii (strain R265)</name>
    <name type="common">Cryptococcus gattii VGII (strain R265)</name>
    <dbReference type="NCBI Taxonomy" id="294750"/>
    <lineage>
        <taxon>Eukaryota</taxon>
        <taxon>Fungi</taxon>
        <taxon>Dikarya</taxon>
        <taxon>Basidiomycota</taxon>
        <taxon>Agaricomycotina</taxon>
        <taxon>Tremellomycetes</taxon>
        <taxon>Tremellales</taxon>
        <taxon>Cryptococcaceae</taxon>
        <taxon>Cryptococcus</taxon>
        <taxon>Cryptococcus gattii species complex</taxon>
    </lineage>
</organism>
<proteinExistence type="predicted"/>
<feature type="compositionally biased region" description="Polar residues" evidence="1">
    <location>
        <begin position="1"/>
        <end position="16"/>
    </location>
</feature>
<protein>
    <submittedName>
        <fullName evidence="2">Uncharacterized protein</fullName>
    </submittedName>
</protein>
<dbReference type="Proteomes" id="UP000029445">
    <property type="component" value="Chromosome 5"/>
</dbReference>
<dbReference type="AlphaFoldDB" id="A0A095EF34"/>
<evidence type="ECO:0000256" key="1">
    <source>
        <dbReference type="SAM" id="MobiDB-lite"/>
    </source>
</evidence>
<dbReference type="GeneID" id="88178239"/>
<feature type="region of interest" description="Disordered" evidence="1">
    <location>
        <begin position="1"/>
        <end position="72"/>
    </location>
</feature>
<evidence type="ECO:0000313" key="3">
    <source>
        <dbReference type="Proteomes" id="UP000029445"/>
    </source>
</evidence>
<dbReference type="KEGG" id="cdeu:CNBG_1851"/>
<feature type="compositionally biased region" description="Polar residues" evidence="1">
    <location>
        <begin position="49"/>
        <end position="64"/>
    </location>
</feature>
<dbReference type="HOGENOM" id="CLU_2223157_0_0_1"/>
<dbReference type="OMA" id="GSGVEVH"/>
<evidence type="ECO:0000313" key="2">
    <source>
        <dbReference type="EMBL" id="KGB76013.1"/>
    </source>
</evidence>
<dbReference type="OrthoDB" id="2574942at2759"/>
<feature type="compositionally biased region" description="Basic and acidic residues" evidence="1">
    <location>
        <begin position="90"/>
        <end position="106"/>
    </location>
</feature>
<accession>A0A095EF34</accession>
<name>A0A095EF34_CRYD2</name>
<sequence length="106" mass="11003">MSSQAAQQHTANQPAVTQIVDHNDPNAVPPPSIVAAGTGLSAAPREVADSSQEAATAPGSGNMSDHSEKLSFKDQVNGYAKKFAGAAFRNPEEKEWGEKKLAGDSV</sequence>
<dbReference type="EMBL" id="CP025763">
    <property type="protein sequence ID" value="KGB76013.1"/>
    <property type="molecule type" value="Genomic_DNA"/>
</dbReference>